<gene>
    <name evidence="2" type="ORF">F5878DRAFT_524795</name>
</gene>
<dbReference type="InterPro" id="IPR036623">
    <property type="entry name" value="Hemimethylated_DNA-bd_sf"/>
</dbReference>
<dbReference type="SUPFAM" id="SSF141255">
    <property type="entry name" value="YccV-like"/>
    <property type="match status" value="1"/>
</dbReference>
<dbReference type="Gene3D" id="2.30.30.390">
    <property type="entry name" value="Hemimethylated DNA-binding domain"/>
    <property type="match status" value="1"/>
</dbReference>
<organism evidence="2 3">
    <name type="scientific">Lentinula raphanica</name>
    <dbReference type="NCBI Taxonomy" id="153919"/>
    <lineage>
        <taxon>Eukaryota</taxon>
        <taxon>Fungi</taxon>
        <taxon>Dikarya</taxon>
        <taxon>Basidiomycota</taxon>
        <taxon>Agaricomycotina</taxon>
        <taxon>Agaricomycetes</taxon>
        <taxon>Agaricomycetidae</taxon>
        <taxon>Agaricales</taxon>
        <taxon>Marasmiineae</taxon>
        <taxon>Omphalotaceae</taxon>
        <taxon>Lentinula</taxon>
    </lineage>
</organism>
<dbReference type="SMART" id="SM00992">
    <property type="entry name" value="YccV-like"/>
    <property type="match status" value="1"/>
</dbReference>
<accession>A0AA38UKC9</accession>
<dbReference type="InterPro" id="IPR036047">
    <property type="entry name" value="F-box-like_dom_sf"/>
</dbReference>
<proteinExistence type="predicted"/>
<dbReference type="GO" id="GO:0003677">
    <property type="term" value="F:DNA binding"/>
    <property type="evidence" value="ECO:0007669"/>
    <property type="project" value="UniProtKB-KW"/>
</dbReference>
<name>A0AA38UKC9_9AGAR</name>
<comment type="caution">
    <text evidence="2">The sequence shown here is derived from an EMBL/GenBank/DDBJ whole genome shotgun (WGS) entry which is preliminary data.</text>
</comment>
<dbReference type="PANTHER" id="PTHR31350:SF27">
    <property type="entry name" value="HEMIMETHYLATED DNA-BINDING DOMAIN-CONTAINING PROTEIN"/>
    <property type="match status" value="1"/>
</dbReference>
<evidence type="ECO:0000313" key="3">
    <source>
        <dbReference type="Proteomes" id="UP001163846"/>
    </source>
</evidence>
<keyword evidence="2" id="KW-0238">DNA-binding</keyword>
<dbReference type="Pfam" id="PF13369">
    <property type="entry name" value="Transglut_core2"/>
    <property type="match status" value="1"/>
</dbReference>
<feature type="domain" description="Hemimethylated DNA-binding" evidence="1">
    <location>
        <begin position="467"/>
        <end position="557"/>
    </location>
</feature>
<reference evidence="2" key="1">
    <citation type="submission" date="2022-08" db="EMBL/GenBank/DDBJ databases">
        <authorList>
            <consortium name="DOE Joint Genome Institute"/>
            <person name="Min B."/>
            <person name="Riley R."/>
            <person name="Sierra-Patev S."/>
            <person name="Naranjo-Ortiz M."/>
            <person name="Looney B."/>
            <person name="Konkel Z."/>
            <person name="Slot J.C."/>
            <person name="Sakamoto Y."/>
            <person name="Steenwyk J.L."/>
            <person name="Rokas A."/>
            <person name="Carro J."/>
            <person name="Camarero S."/>
            <person name="Ferreira P."/>
            <person name="Molpeceres G."/>
            <person name="Ruiz-Duenas F.J."/>
            <person name="Serrano A."/>
            <person name="Henrissat B."/>
            <person name="Drula E."/>
            <person name="Hughes K.W."/>
            <person name="Mata J.L."/>
            <person name="Ishikawa N.K."/>
            <person name="Vargas-Isla R."/>
            <person name="Ushijima S."/>
            <person name="Smith C.A."/>
            <person name="Ahrendt S."/>
            <person name="Andreopoulos W."/>
            <person name="He G."/>
            <person name="Labutti K."/>
            <person name="Lipzen A."/>
            <person name="Ng V."/>
            <person name="Sandor L."/>
            <person name="Barry K."/>
            <person name="Martinez A.T."/>
            <person name="Xiao Y."/>
            <person name="Gibbons J.G."/>
            <person name="Terashima K."/>
            <person name="Hibbett D.S."/>
            <person name="Grigoriev I.V."/>
        </authorList>
    </citation>
    <scope>NUCLEOTIDE SEQUENCE</scope>
    <source>
        <strain evidence="2">TFB9207</strain>
    </source>
</reference>
<dbReference type="EMBL" id="MU805944">
    <property type="protein sequence ID" value="KAJ3844962.1"/>
    <property type="molecule type" value="Genomic_DNA"/>
</dbReference>
<dbReference type="Pfam" id="PF08755">
    <property type="entry name" value="YccV-like"/>
    <property type="match status" value="1"/>
</dbReference>
<dbReference type="NCBIfam" id="TIGR02097">
    <property type="entry name" value="yccV"/>
    <property type="match status" value="1"/>
</dbReference>
<dbReference type="Proteomes" id="UP001163846">
    <property type="component" value="Unassembled WGS sequence"/>
</dbReference>
<keyword evidence="3" id="KW-1185">Reference proteome</keyword>
<evidence type="ECO:0000313" key="2">
    <source>
        <dbReference type="EMBL" id="KAJ3844962.1"/>
    </source>
</evidence>
<protein>
    <submittedName>
        <fullName evidence="2">Hemimethylated DNA-binding protein YccV like-domain-containing protein</fullName>
    </submittedName>
</protein>
<dbReference type="InterPro" id="IPR011722">
    <property type="entry name" value="Hemimethylated_DNA-bd_dom"/>
</dbReference>
<dbReference type="PANTHER" id="PTHR31350">
    <property type="entry name" value="SI:DKEY-261L7.2"/>
    <property type="match status" value="1"/>
</dbReference>
<dbReference type="InterPro" id="IPR032698">
    <property type="entry name" value="SirB1_N"/>
</dbReference>
<evidence type="ECO:0000259" key="1">
    <source>
        <dbReference type="SMART" id="SM00992"/>
    </source>
</evidence>
<sequence length="615" mass="69224">MVHSLPLDVLVHILFQLTPSRSPDGEIAVKTIARFSVASVLFQEAAAFPSLWQQHYQARYLHANEQSEEQRKAETNGNWKLMYAARRAIDMEVIEHLQSIVTKRVGRYDHVNASTKFLFDAWDVLEIARGVASPSEHMEIRDASESHTLMATTSYWASALLVSIGQTYAVNLWASLRSGNNSVSFVQAFSSTSCFFGKHMDEMNSILYSLSSRCKEYLLRLNFPLSKLDSDSDLKKLCVLICKFMESEGYGPVSAFNFHDLLNLFPHCYLTSHKRTIPLSLAHIFVSIAQSLGVAASPVDFPIRVLVHISTPDPKLDDFYVDVFGVQPILTLREDIPALLARQAIPVANMLHYISPSGAAPMLLRDSRNILSSLNITNTSLSLIRSSALLALTIFLLLTGGAQVVHQLVLHAEPLDCATFIAEALIPALDGTGRAQNDLRQGCQRTLDEEINTAQEIKSRSSEDGRVVRHFVGMLFEHRKYSYIGLITGWDSVCQASESWSREMEVPDLPRGRIQPFYHVVCLDNSSRYVAEDNIQPLLTSSHETLKKLCQNIDILPKLFIGVVTRRTDWPKEEEALEERLRARFVLSPELREKYPGDEALGDDWLNHNGRYHPL</sequence>
<dbReference type="SUPFAM" id="SSF81383">
    <property type="entry name" value="F-box domain"/>
    <property type="match status" value="1"/>
</dbReference>
<dbReference type="AlphaFoldDB" id="A0AA38UKC9"/>